<dbReference type="SUPFAM" id="SSF54909">
    <property type="entry name" value="Dimeric alpha+beta barrel"/>
    <property type="match status" value="1"/>
</dbReference>
<dbReference type="RefSeq" id="WP_132322886.1">
    <property type="nucleotide sequence ID" value="NZ_SMKR01000095.1"/>
</dbReference>
<dbReference type="OrthoDB" id="9799092at2"/>
<comment type="caution">
    <text evidence="1">The sequence shown here is derived from an EMBL/GenBank/DDBJ whole genome shotgun (WGS) entry which is preliminary data.</text>
</comment>
<dbReference type="Proteomes" id="UP000295172">
    <property type="component" value="Unassembled WGS sequence"/>
</dbReference>
<sequence>MIMRIWRTGVDETRAAEYERFAREQSLPMFRAHEGFVGLLFGREGSRCVVTTLWADHAAADALERSARYQDSVRRIAAAGFLTGESSVERYDVHGSVLPGRMSG</sequence>
<dbReference type="AlphaFoldDB" id="A0A4R4WU41"/>
<keyword evidence="2" id="KW-1185">Reference proteome</keyword>
<name>A0A4R4WU41_9ACTN</name>
<protein>
    <recommendedName>
        <fullName evidence="3">ABM domain-containing protein</fullName>
    </recommendedName>
</protein>
<dbReference type="InterPro" id="IPR011008">
    <property type="entry name" value="Dimeric_a/b-barrel"/>
</dbReference>
<gene>
    <name evidence="1" type="ORF">E1218_21435</name>
</gene>
<organism evidence="1 2">
    <name type="scientific">Kribbella turkmenica</name>
    <dbReference type="NCBI Taxonomy" id="2530375"/>
    <lineage>
        <taxon>Bacteria</taxon>
        <taxon>Bacillati</taxon>
        <taxon>Actinomycetota</taxon>
        <taxon>Actinomycetes</taxon>
        <taxon>Propionibacteriales</taxon>
        <taxon>Kribbellaceae</taxon>
        <taxon>Kribbella</taxon>
    </lineage>
</organism>
<dbReference type="EMBL" id="SMKR01000095">
    <property type="protein sequence ID" value="TDD21125.1"/>
    <property type="molecule type" value="Genomic_DNA"/>
</dbReference>
<proteinExistence type="predicted"/>
<evidence type="ECO:0000313" key="1">
    <source>
        <dbReference type="EMBL" id="TDD21125.1"/>
    </source>
</evidence>
<evidence type="ECO:0008006" key="3">
    <source>
        <dbReference type="Google" id="ProtNLM"/>
    </source>
</evidence>
<dbReference type="Gene3D" id="3.30.70.100">
    <property type="match status" value="1"/>
</dbReference>
<evidence type="ECO:0000313" key="2">
    <source>
        <dbReference type="Proteomes" id="UP000295172"/>
    </source>
</evidence>
<reference evidence="1 2" key="1">
    <citation type="submission" date="2019-02" db="EMBL/GenBank/DDBJ databases">
        <title>Draft genome sequences of novel Actinobacteria.</title>
        <authorList>
            <person name="Sahin N."/>
            <person name="Ay H."/>
            <person name="Saygin H."/>
        </authorList>
    </citation>
    <scope>NUCLEOTIDE SEQUENCE [LARGE SCALE GENOMIC DNA]</scope>
    <source>
        <strain evidence="1 2">16K104</strain>
    </source>
</reference>
<accession>A0A4R4WU41</accession>